<proteinExistence type="predicted"/>
<dbReference type="RefSeq" id="WP_193539065.1">
    <property type="nucleotide sequence ID" value="NZ_JADCLJ010000024.1"/>
</dbReference>
<dbReference type="Proteomes" id="UP001516662">
    <property type="component" value="Unassembled WGS sequence"/>
</dbReference>
<reference evidence="2 3" key="1">
    <citation type="submission" date="2020-10" db="EMBL/GenBank/DDBJ databases">
        <title>Bacillus sp. HD4P25, an endophyte from a halophyte.</title>
        <authorList>
            <person name="Sun J.-Q."/>
        </authorList>
    </citation>
    <scope>NUCLEOTIDE SEQUENCE [LARGE SCALE GENOMIC DNA]</scope>
    <source>
        <strain evidence="2 3">YIM 93174</strain>
    </source>
</reference>
<dbReference type="EMBL" id="JADCLJ010000024">
    <property type="protein sequence ID" value="MBE4909946.1"/>
    <property type="molecule type" value="Genomic_DNA"/>
</dbReference>
<accession>A0ABR9QNF6</accession>
<keyword evidence="1" id="KW-0175">Coiled coil</keyword>
<evidence type="ECO:0000313" key="3">
    <source>
        <dbReference type="Proteomes" id="UP001516662"/>
    </source>
</evidence>
<feature type="coiled-coil region" evidence="1">
    <location>
        <begin position="15"/>
        <end position="56"/>
    </location>
</feature>
<evidence type="ECO:0000313" key="2">
    <source>
        <dbReference type="EMBL" id="MBE4909946.1"/>
    </source>
</evidence>
<sequence length="207" mass="24429">MSVILTVFILFLSGCNNNDTLIEEQQKQLKELENQIADLKEIVKEQEKVINNQNKEFSYLRDFTKEEIESYEQFVKDKNPQHLLGFSPEKILLIYYHSVVLGDVEAIYYLTYDDGTLPDLSTFREKYYKEGLSKSEQESTVDYRYYNSIKVKEDTKTENEVVVEMNVSLGIFQATIVYGLKKQNDIWKMDILHLMEYFEDKYKSASL</sequence>
<name>A0ABR9QNF6_9BACI</name>
<gene>
    <name evidence="2" type="ORF">IMZ08_18070</name>
</gene>
<evidence type="ECO:0000256" key="1">
    <source>
        <dbReference type="SAM" id="Coils"/>
    </source>
</evidence>
<comment type="caution">
    <text evidence="2">The sequence shown here is derived from an EMBL/GenBank/DDBJ whole genome shotgun (WGS) entry which is preliminary data.</text>
</comment>
<protein>
    <recommendedName>
        <fullName evidence="4">Lipoprotein</fullName>
    </recommendedName>
</protein>
<organism evidence="2 3">
    <name type="scientific">Litchfieldia luteola</name>
    <dbReference type="NCBI Taxonomy" id="682179"/>
    <lineage>
        <taxon>Bacteria</taxon>
        <taxon>Bacillati</taxon>
        <taxon>Bacillota</taxon>
        <taxon>Bacilli</taxon>
        <taxon>Bacillales</taxon>
        <taxon>Bacillaceae</taxon>
        <taxon>Litchfieldia</taxon>
    </lineage>
</organism>
<evidence type="ECO:0008006" key="4">
    <source>
        <dbReference type="Google" id="ProtNLM"/>
    </source>
</evidence>
<keyword evidence="3" id="KW-1185">Reference proteome</keyword>